<keyword evidence="2" id="KW-1185">Reference proteome</keyword>
<dbReference type="AlphaFoldDB" id="A0AAV4QAJ8"/>
<evidence type="ECO:0000313" key="1">
    <source>
        <dbReference type="EMBL" id="GIY06465.1"/>
    </source>
</evidence>
<gene>
    <name evidence="1" type="ORF">CEXT_796981</name>
</gene>
<dbReference type="Proteomes" id="UP001054945">
    <property type="component" value="Unassembled WGS sequence"/>
</dbReference>
<protein>
    <submittedName>
        <fullName evidence="1">Uncharacterized protein</fullName>
    </submittedName>
</protein>
<proteinExistence type="predicted"/>
<reference evidence="1 2" key="1">
    <citation type="submission" date="2021-06" db="EMBL/GenBank/DDBJ databases">
        <title>Caerostris extrusa draft genome.</title>
        <authorList>
            <person name="Kono N."/>
            <person name="Arakawa K."/>
        </authorList>
    </citation>
    <scope>NUCLEOTIDE SEQUENCE [LARGE SCALE GENOMIC DNA]</scope>
</reference>
<dbReference type="EMBL" id="BPLR01005963">
    <property type="protein sequence ID" value="GIY06465.1"/>
    <property type="molecule type" value="Genomic_DNA"/>
</dbReference>
<evidence type="ECO:0000313" key="2">
    <source>
        <dbReference type="Proteomes" id="UP001054945"/>
    </source>
</evidence>
<sequence length="83" mass="9477">MQPENTPFKNKRMYGLIAQRQHTKTHCIGVEKECIDASCDYERTDPSIEAGRFTMHPRKGGLEELTVNREPSGDLKPSNIFLI</sequence>
<organism evidence="1 2">
    <name type="scientific">Caerostris extrusa</name>
    <name type="common">Bark spider</name>
    <name type="synonym">Caerostris bankana</name>
    <dbReference type="NCBI Taxonomy" id="172846"/>
    <lineage>
        <taxon>Eukaryota</taxon>
        <taxon>Metazoa</taxon>
        <taxon>Ecdysozoa</taxon>
        <taxon>Arthropoda</taxon>
        <taxon>Chelicerata</taxon>
        <taxon>Arachnida</taxon>
        <taxon>Araneae</taxon>
        <taxon>Araneomorphae</taxon>
        <taxon>Entelegynae</taxon>
        <taxon>Araneoidea</taxon>
        <taxon>Araneidae</taxon>
        <taxon>Caerostris</taxon>
    </lineage>
</organism>
<accession>A0AAV4QAJ8</accession>
<name>A0AAV4QAJ8_CAEEX</name>
<comment type="caution">
    <text evidence="1">The sequence shown here is derived from an EMBL/GenBank/DDBJ whole genome shotgun (WGS) entry which is preliminary data.</text>
</comment>